<sequence length="142" mass="17004">MARFDLTLFNQFLTQQKANPRAVINQELQAKHKNFQLSVADFSEIAEERNQLFTEHHLLDFSWQNTHTIAHFLVSEPLFYKSDYLEHLSVCQAIFYYLRAHHSGQVTDQEILEEIQERYQEYQGDLEMLQGSFEDFPDWEEK</sequence>
<dbReference type="Pfam" id="PF19848">
    <property type="entry name" value="DUF6323"/>
    <property type="match status" value="1"/>
</dbReference>
<dbReference type="RefSeq" id="WP_207108267.1">
    <property type="nucleotide sequence ID" value="NZ_JAFLVR010000020.1"/>
</dbReference>
<evidence type="ECO:0000313" key="2">
    <source>
        <dbReference type="Proteomes" id="UP000664495"/>
    </source>
</evidence>
<accession>A0ABS3HGC3</accession>
<proteinExistence type="predicted"/>
<evidence type="ECO:0000313" key="1">
    <source>
        <dbReference type="EMBL" id="MBO0452499.1"/>
    </source>
</evidence>
<dbReference type="InterPro" id="IPR046286">
    <property type="entry name" value="DUF6323"/>
</dbReference>
<protein>
    <submittedName>
        <fullName evidence="1">Uncharacterized protein</fullName>
    </submittedName>
</protein>
<dbReference type="EMBL" id="JAFLVR010000020">
    <property type="protein sequence ID" value="MBO0452499.1"/>
    <property type="molecule type" value="Genomic_DNA"/>
</dbReference>
<gene>
    <name evidence="1" type="ORF">JZO85_09475</name>
</gene>
<comment type="caution">
    <text evidence="1">The sequence shown here is derived from an EMBL/GenBank/DDBJ whole genome shotgun (WGS) entry which is preliminary data.</text>
</comment>
<keyword evidence="2" id="KW-1185">Reference proteome</keyword>
<dbReference type="Proteomes" id="UP000664495">
    <property type="component" value="Unassembled WGS sequence"/>
</dbReference>
<reference evidence="1 2" key="1">
    <citation type="submission" date="2021-03" db="EMBL/GenBank/DDBJ databases">
        <title>Enterococcal diversity collection.</title>
        <authorList>
            <person name="Gilmore M.S."/>
            <person name="Schwartzman J."/>
            <person name="Van Tyne D."/>
            <person name="Martin M."/>
            <person name="Earl A.M."/>
            <person name="Manson A.L."/>
            <person name="Straub T."/>
            <person name="Salamzade R."/>
            <person name="Saavedra J."/>
            <person name="Lebreton F."/>
            <person name="Prichula J."/>
            <person name="Schaufler K."/>
            <person name="Gaca A."/>
            <person name="Sgardioli B."/>
            <person name="Wagenaar J."/>
            <person name="Strong T."/>
        </authorList>
    </citation>
    <scope>NUCLEOTIDE SEQUENCE [LARGE SCALE GENOMIC DNA]</scope>
    <source>
        <strain evidence="1 2">MJM16</strain>
    </source>
</reference>
<organism evidence="1 2">
    <name type="scientific">Candidatus Enterococcus murrayae</name>
    <dbReference type="NCBI Taxonomy" id="2815321"/>
    <lineage>
        <taxon>Bacteria</taxon>
        <taxon>Bacillati</taxon>
        <taxon>Bacillota</taxon>
        <taxon>Bacilli</taxon>
        <taxon>Lactobacillales</taxon>
        <taxon>Enterococcaceae</taxon>
        <taxon>Enterococcus</taxon>
    </lineage>
</organism>
<name>A0ABS3HGC3_9ENTE</name>